<dbReference type="RefSeq" id="WP_210848475.1">
    <property type="nucleotide sequence ID" value="NZ_JAGKLY010000003.1"/>
</dbReference>
<comment type="caution">
    <text evidence="2">The sequence shown here is derived from an EMBL/GenBank/DDBJ whole genome shotgun (WGS) entry which is preliminary data.</text>
</comment>
<dbReference type="Pfam" id="PF21111">
    <property type="entry name" value="CDI_toxin_EC869_like"/>
    <property type="match status" value="1"/>
</dbReference>
<feature type="domain" description="CdiA toxin EC869-like" evidence="1">
    <location>
        <begin position="19"/>
        <end position="141"/>
    </location>
</feature>
<protein>
    <recommendedName>
        <fullName evidence="1">CdiA toxin EC869-like domain-containing protein</fullName>
    </recommendedName>
</protein>
<proteinExistence type="predicted"/>
<name>A0A8I2AEC4_9GAMM</name>
<dbReference type="InterPro" id="IPR033799">
    <property type="entry name" value="CdiA_EC869-like"/>
</dbReference>
<sequence length="144" mass="16088">MPKCGQVKCLGCSEGVNKQGYPFEDYISKSRKLADSERLPAGTETFDYFTKNKEAISVKTLDTGAKTYQNPVKISSKINGYINDVVNFKGINSIKFKLEKSSVKNKTIELAIPCKTTPAQWIEINKSIIYANDKNIKINITVVK</sequence>
<organism evidence="2 3">
    <name type="scientific">Providencia huaxiensis</name>
    <dbReference type="NCBI Taxonomy" id="2027290"/>
    <lineage>
        <taxon>Bacteria</taxon>
        <taxon>Pseudomonadati</taxon>
        <taxon>Pseudomonadota</taxon>
        <taxon>Gammaproteobacteria</taxon>
        <taxon>Enterobacterales</taxon>
        <taxon>Morganellaceae</taxon>
        <taxon>Providencia</taxon>
    </lineage>
</organism>
<dbReference type="GO" id="GO:0004530">
    <property type="term" value="F:deoxyribonuclease I activity"/>
    <property type="evidence" value="ECO:0007669"/>
    <property type="project" value="InterPro"/>
</dbReference>
<dbReference type="Gene3D" id="3.40.1350.110">
    <property type="match status" value="1"/>
</dbReference>
<reference evidence="2" key="1">
    <citation type="submission" date="2021-03" db="EMBL/GenBank/DDBJ databases">
        <authorList>
            <person name="Stanton E."/>
        </authorList>
    </citation>
    <scope>NUCLEOTIDE SEQUENCE</scope>
    <source>
        <strain evidence="2">2020EL-00113</strain>
    </source>
</reference>
<evidence type="ECO:0000313" key="2">
    <source>
        <dbReference type="EMBL" id="MBQ0268774.1"/>
    </source>
</evidence>
<dbReference type="EMBL" id="JAGKLY010000003">
    <property type="protein sequence ID" value="MBQ0268774.1"/>
    <property type="molecule type" value="Genomic_DNA"/>
</dbReference>
<dbReference type="AlphaFoldDB" id="A0A8I2AEC4"/>
<dbReference type="CDD" id="cd13444">
    <property type="entry name" value="CDI_toxin_EC869_like"/>
    <property type="match status" value="1"/>
</dbReference>
<dbReference type="Proteomes" id="UP000674270">
    <property type="component" value="Unassembled WGS sequence"/>
</dbReference>
<evidence type="ECO:0000313" key="3">
    <source>
        <dbReference type="Proteomes" id="UP000674270"/>
    </source>
</evidence>
<accession>A0A8I2AEC4</accession>
<evidence type="ECO:0000259" key="1">
    <source>
        <dbReference type="Pfam" id="PF21111"/>
    </source>
</evidence>
<gene>
    <name evidence="2" type="ORF">J7T18_10745</name>
</gene>